<sequence length="78" mass="8649">MSFLTRAMNKLLPDTAKEKVIKHEVKKQVNAKLGLDGELDKHVDALAEKVIDKVGASNILKAKDMYDKLKAAESKEAK</sequence>
<evidence type="ECO:0000313" key="1">
    <source>
        <dbReference type="EMBL" id="MDH1897755.1"/>
    </source>
</evidence>
<accession>A0AA43AJ25</accession>
<proteinExistence type="predicted"/>
<dbReference type="AlphaFoldDB" id="A0AA43AJ25"/>
<dbReference type="Proteomes" id="UP001160758">
    <property type="component" value="Unassembled WGS sequence"/>
</dbReference>
<dbReference type="RefSeq" id="WP_042083317.1">
    <property type="nucleotide sequence ID" value="NZ_JAGDEU010000006.1"/>
</dbReference>
<dbReference type="EMBL" id="JAOCFT010000001">
    <property type="protein sequence ID" value="MDH1897755.1"/>
    <property type="molecule type" value="Genomic_DNA"/>
</dbReference>
<dbReference type="EMBL" id="JAOCFT010000001">
    <property type="protein sequence ID" value="MDH1898457.1"/>
    <property type="molecule type" value="Genomic_DNA"/>
</dbReference>
<evidence type="ECO:0000313" key="2">
    <source>
        <dbReference type="EMBL" id="MDH1898457.1"/>
    </source>
</evidence>
<gene>
    <name evidence="1" type="ORF">N5I07_09280</name>
    <name evidence="2" type="ORF">N5I07_13000</name>
</gene>
<organism evidence="1 3">
    <name type="scientific">Aeromonas caviae</name>
    <name type="common">Aeromonas punctata</name>
    <dbReference type="NCBI Taxonomy" id="648"/>
    <lineage>
        <taxon>Bacteria</taxon>
        <taxon>Pseudomonadati</taxon>
        <taxon>Pseudomonadota</taxon>
        <taxon>Gammaproteobacteria</taxon>
        <taxon>Aeromonadales</taxon>
        <taxon>Aeromonadaceae</taxon>
        <taxon>Aeromonas</taxon>
    </lineage>
</organism>
<name>A0AA43AJ25_AERCA</name>
<evidence type="ECO:0000313" key="3">
    <source>
        <dbReference type="Proteomes" id="UP001160758"/>
    </source>
</evidence>
<reference evidence="1" key="1">
    <citation type="submission" date="2022-09" db="EMBL/GenBank/DDBJ databases">
        <title>Intensive care unit water sources are persistently colonized with multi-drug resistant bacteria and are the site of extensive horizontal gene transfer of antibiotic resistance genes.</title>
        <authorList>
            <person name="Diorio-Toth L."/>
        </authorList>
    </citation>
    <scope>NUCLEOTIDE SEQUENCE</scope>
    <source>
        <strain evidence="1">GD03796</strain>
    </source>
</reference>
<comment type="caution">
    <text evidence="1">The sequence shown here is derived from an EMBL/GenBank/DDBJ whole genome shotgun (WGS) entry which is preliminary data.</text>
</comment>
<protein>
    <submittedName>
        <fullName evidence="1">Uncharacterized protein</fullName>
    </submittedName>
</protein>